<dbReference type="SMART" id="SM00535">
    <property type="entry name" value="RIBOc"/>
    <property type="match status" value="1"/>
</dbReference>
<evidence type="ECO:0000256" key="7">
    <source>
        <dbReference type="ARBA" id="ARBA00022884"/>
    </source>
</evidence>
<dbReference type="RefSeq" id="WP_053335277.1">
    <property type="nucleotide sequence ID" value="NZ_JMFG01000039.1"/>
</dbReference>
<dbReference type="PROSITE" id="PS00517">
    <property type="entry name" value="RNASE_3_1"/>
    <property type="match status" value="1"/>
</dbReference>
<dbReference type="GO" id="GO:0003725">
    <property type="term" value="F:double-stranded RNA binding"/>
    <property type="evidence" value="ECO:0007669"/>
    <property type="project" value="TreeGrafter"/>
</dbReference>
<keyword evidence="12" id="KW-1185">Reference proteome</keyword>
<dbReference type="SUPFAM" id="SSF69065">
    <property type="entry name" value="RNase III domain-like"/>
    <property type="match status" value="1"/>
</dbReference>
<keyword evidence="8" id="KW-0479">Metal-binding</keyword>
<dbReference type="GO" id="GO:0006364">
    <property type="term" value="P:rRNA processing"/>
    <property type="evidence" value="ECO:0007669"/>
    <property type="project" value="UniProtKB-UniRule"/>
</dbReference>
<protein>
    <recommendedName>
        <fullName evidence="8">Ribonuclease 3</fullName>
        <ecNumber evidence="8">3.1.26.3</ecNumber>
    </recommendedName>
    <alternativeName>
        <fullName evidence="8">Ribonuclease III</fullName>
        <shortName evidence="8">RNase III</shortName>
    </alternativeName>
</protein>
<dbReference type="GO" id="GO:0008033">
    <property type="term" value="P:tRNA processing"/>
    <property type="evidence" value="ECO:0007669"/>
    <property type="project" value="UniProtKB-KW"/>
</dbReference>
<dbReference type="EMBL" id="JMFG01000039">
    <property type="protein sequence ID" value="KDA52892.1"/>
    <property type="molecule type" value="Genomic_DNA"/>
</dbReference>
<comment type="subcellular location">
    <subcellularLocation>
        <location evidence="8">Cytoplasm</location>
    </subcellularLocation>
</comment>
<keyword evidence="8" id="KW-0699">rRNA-binding</keyword>
<feature type="active site" evidence="8">
    <location>
        <position position="128"/>
    </location>
</feature>
<dbReference type="EC" id="3.1.26.3" evidence="8"/>
<dbReference type="GO" id="GO:0019843">
    <property type="term" value="F:rRNA binding"/>
    <property type="evidence" value="ECO:0007669"/>
    <property type="project" value="UniProtKB-KW"/>
</dbReference>
<comment type="similarity">
    <text evidence="2">Belongs to the ribonuclease III family.</text>
</comment>
<comment type="catalytic activity">
    <reaction evidence="1 8">
        <text>Endonucleolytic cleavage to 5'-phosphomonoester.</text>
        <dbReference type="EC" id="3.1.26.3"/>
    </reaction>
</comment>
<organism evidence="11 12">
    <name type="scientific">Thermoanaerobaculum aquaticum</name>
    <dbReference type="NCBI Taxonomy" id="1312852"/>
    <lineage>
        <taxon>Bacteria</taxon>
        <taxon>Pseudomonadati</taxon>
        <taxon>Acidobacteriota</taxon>
        <taxon>Thermoanaerobaculia</taxon>
        <taxon>Thermoanaerobaculales</taxon>
        <taxon>Thermoanaerobaculaceae</taxon>
        <taxon>Thermoanaerobaculum</taxon>
    </lineage>
</organism>
<evidence type="ECO:0000256" key="4">
    <source>
        <dbReference type="ARBA" id="ARBA00022722"/>
    </source>
</evidence>
<dbReference type="AlphaFoldDB" id="A0A062XK62"/>
<feature type="active site" evidence="8">
    <location>
        <position position="61"/>
    </location>
</feature>
<dbReference type="CDD" id="cd10845">
    <property type="entry name" value="DSRM_RNAse_III_family"/>
    <property type="match status" value="1"/>
</dbReference>
<dbReference type="GO" id="GO:0006397">
    <property type="term" value="P:mRNA processing"/>
    <property type="evidence" value="ECO:0007669"/>
    <property type="project" value="UniProtKB-UniRule"/>
</dbReference>
<dbReference type="GO" id="GO:0046872">
    <property type="term" value="F:metal ion binding"/>
    <property type="evidence" value="ECO:0007669"/>
    <property type="project" value="UniProtKB-KW"/>
</dbReference>
<dbReference type="InterPro" id="IPR036389">
    <property type="entry name" value="RNase_III_sf"/>
</dbReference>
<comment type="subunit">
    <text evidence="8">Homodimer.</text>
</comment>
<dbReference type="PANTHER" id="PTHR11207">
    <property type="entry name" value="RIBONUCLEASE III"/>
    <property type="match status" value="1"/>
</dbReference>
<dbReference type="InterPro" id="IPR014720">
    <property type="entry name" value="dsRBD_dom"/>
</dbReference>
<feature type="domain" description="DRBM" evidence="9">
    <location>
        <begin position="167"/>
        <end position="236"/>
    </location>
</feature>
<keyword evidence="8" id="KW-0698">rRNA processing</keyword>
<comment type="cofactor">
    <cofactor evidence="8">
        <name>Mg(2+)</name>
        <dbReference type="ChEBI" id="CHEBI:18420"/>
    </cofactor>
</comment>
<evidence type="ECO:0000259" key="9">
    <source>
        <dbReference type="PROSITE" id="PS50137"/>
    </source>
</evidence>
<dbReference type="GO" id="GO:0010468">
    <property type="term" value="P:regulation of gene expression"/>
    <property type="evidence" value="ECO:0007669"/>
    <property type="project" value="TreeGrafter"/>
</dbReference>
<name>A0A062XK62_9BACT</name>
<dbReference type="NCBIfam" id="TIGR02191">
    <property type="entry name" value="RNaseIII"/>
    <property type="match status" value="1"/>
</dbReference>
<dbReference type="PROSITE" id="PS50137">
    <property type="entry name" value="DS_RBD"/>
    <property type="match status" value="1"/>
</dbReference>
<evidence type="ECO:0000313" key="12">
    <source>
        <dbReference type="Proteomes" id="UP000027284"/>
    </source>
</evidence>
<dbReference type="HAMAP" id="MF_00104">
    <property type="entry name" value="RNase_III"/>
    <property type="match status" value="1"/>
</dbReference>
<dbReference type="InterPro" id="IPR011907">
    <property type="entry name" value="RNase_III"/>
</dbReference>
<accession>A0A062XK62</accession>
<keyword evidence="5 8" id="KW-0255">Endonuclease</keyword>
<dbReference type="STRING" id="1312852.EG19_08850"/>
<dbReference type="SMART" id="SM00358">
    <property type="entry name" value="DSRM"/>
    <property type="match status" value="1"/>
</dbReference>
<dbReference type="SUPFAM" id="SSF54768">
    <property type="entry name" value="dsRNA-binding domain-like"/>
    <property type="match status" value="1"/>
</dbReference>
<evidence type="ECO:0000256" key="8">
    <source>
        <dbReference type="HAMAP-Rule" id="MF_00104"/>
    </source>
</evidence>
<evidence type="ECO:0000259" key="10">
    <source>
        <dbReference type="PROSITE" id="PS50142"/>
    </source>
</evidence>
<keyword evidence="8" id="KW-0963">Cytoplasm</keyword>
<dbReference type="GO" id="GO:0004525">
    <property type="term" value="F:ribonuclease III activity"/>
    <property type="evidence" value="ECO:0007669"/>
    <property type="project" value="UniProtKB-UniRule"/>
</dbReference>
<dbReference type="OrthoDB" id="9805026at2"/>
<dbReference type="Pfam" id="PF14622">
    <property type="entry name" value="Ribonucleas_3_3"/>
    <property type="match status" value="1"/>
</dbReference>
<evidence type="ECO:0000313" key="11">
    <source>
        <dbReference type="EMBL" id="KDA52892.1"/>
    </source>
</evidence>
<evidence type="ECO:0000256" key="5">
    <source>
        <dbReference type="ARBA" id="ARBA00022759"/>
    </source>
</evidence>
<gene>
    <name evidence="8" type="primary">rnc</name>
    <name evidence="11" type="ORF">EG19_08850</name>
</gene>
<feature type="binding site" evidence="8">
    <location>
        <position position="128"/>
    </location>
    <ligand>
        <name>Mg(2+)</name>
        <dbReference type="ChEBI" id="CHEBI:18420"/>
    </ligand>
</feature>
<keyword evidence="8" id="KW-0819">tRNA processing</keyword>
<evidence type="ECO:0000256" key="3">
    <source>
        <dbReference type="ARBA" id="ARBA00022664"/>
    </source>
</evidence>
<dbReference type="Pfam" id="PF00035">
    <property type="entry name" value="dsrm"/>
    <property type="match status" value="1"/>
</dbReference>
<feature type="binding site" evidence="8">
    <location>
        <position position="57"/>
    </location>
    <ligand>
        <name>Mg(2+)</name>
        <dbReference type="ChEBI" id="CHEBI:18420"/>
    </ligand>
</feature>
<dbReference type="GO" id="GO:0005737">
    <property type="term" value="C:cytoplasm"/>
    <property type="evidence" value="ECO:0007669"/>
    <property type="project" value="UniProtKB-SubCell"/>
</dbReference>
<proteinExistence type="inferred from homology"/>
<comment type="caution">
    <text evidence="11">The sequence shown here is derived from an EMBL/GenBank/DDBJ whole genome shotgun (WGS) entry which is preliminary data.</text>
</comment>
<dbReference type="CDD" id="cd00593">
    <property type="entry name" value="RIBOc"/>
    <property type="match status" value="1"/>
</dbReference>
<dbReference type="Gene3D" id="3.30.160.20">
    <property type="match status" value="1"/>
</dbReference>
<feature type="binding site" evidence="8">
    <location>
        <position position="125"/>
    </location>
    <ligand>
        <name>Mg(2+)</name>
        <dbReference type="ChEBI" id="CHEBI:18420"/>
    </ligand>
</feature>
<keyword evidence="3 8" id="KW-0507">mRNA processing</keyword>
<dbReference type="InterPro" id="IPR000999">
    <property type="entry name" value="RNase_III_dom"/>
</dbReference>
<dbReference type="Proteomes" id="UP000027284">
    <property type="component" value="Unassembled WGS sequence"/>
</dbReference>
<keyword evidence="4 8" id="KW-0540">Nuclease</keyword>
<comment type="function">
    <text evidence="8">Digests double-stranded RNA. Involved in the processing of primary rRNA transcript to yield the immediate precursors to the large and small rRNAs (23S and 16S). Processes some mRNAs, and tRNAs when they are encoded in the rRNA operon. Processes pre-crRNA and tracrRNA of type II CRISPR loci if present in the organism.</text>
</comment>
<keyword evidence="8" id="KW-0460">Magnesium</keyword>
<keyword evidence="6 8" id="KW-0378">Hydrolase</keyword>
<evidence type="ECO:0000256" key="1">
    <source>
        <dbReference type="ARBA" id="ARBA00000109"/>
    </source>
</evidence>
<dbReference type="Gene3D" id="1.10.1520.10">
    <property type="entry name" value="Ribonuclease III domain"/>
    <property type="match status" value="1"/>
</dbReference>
<evidence type="ECO:0000256" key="2">
    <source>
        <dbReference type="ARBA" id="ARBA00010183"/>
    </source>
</evidence>
<dbReference type="PANTHER" id="PTHR11207:SF0">
    <property type="entry name" value="RIBONUCLEASE 3"/>
    <property type="match status" value="1"/>
</dbReference>
<keyword evidence="7 8" id="KW-0694">RNA-binding</keyword>
<evidence type="ECO:0000256" key="6">
    <source>
        <dbReference type="ARBA" id="ARBA00022801"/>
    </source>
</evidence>
<dbReference type="PROSITE" id="PS50142">
    <property type="entry name" value="RNASE_3_2"/>
    <property type="match status" value="1"/>
</dbReference>
<sequence length="240" mass="26264">MARNVKQEGETVSREEVLRRVEEKLGHRFRRPELLAEALRHRSVAVPKGLASNERLEFLGDAALSHAVAELLFFAWPRAREGELTRARAALVKGETLAALASELGLAEALEVAEGVEPGEALLADALEAVLGALVLELGYRRFAAFVRRLLSPALAGLSRSELLSLEPKSALQELCQRKGWELPLYRQVEVRGPEHQRLYVYEVEVGGEVRGRGEGSSKKLAQREAARVALQSLSGEGSG</sequence>
<feature type="domain" description="RNase III" evidence="10">
    <location>
        <begin position="18"/>
        <end position="139"/>
    </location>
</feature>
<reference evidence="11 12" key="1">
    <citation type="submission" date="2014-04" db="EMBL/GenBank/DDBJ databases">
        <title>The Genome Sequence of Thermoanaerobaculum aquaticum MP-01, The First Cultivated Group 23 Acidobacterium.</title>
        <authorList>
            <person name="Stamps B.W."/>
            <person name="Losey N.A."/>
            <person name="Lawson P.A."/>
            <person name="Stevenson B.S."/>
        </authorList>
    </citation>
    <scope>NUCLEOTIDE SEQUENCE [LARGE SCALE GENOMIC DNA]</scope>
    <source>
        <strain evidence="11 12">MP-01</strain>
    </source>
</reference>